<sequence>MPKLKSIKNWQLKTTLLTGVFYFTYYMARYNYSATIPFIQAEFGLNNATIGLMATILTAGYAVGQFINGYLIDRIGPRIMMSLGGLLTFIMNICVSVAGSFQSILIFWGLNGYVQAMGYGSVCKLYTSWFPPNERGKPLGFNEFLQSFSTFIIVPLGAFLIVEYGWRSVYFIPAIPVLIGSFFFFREIRDKPQDEGYMPHWVTTRAHNTPAYSMVDAYKRTLSDWRMVASYVSYGGSQFARFVIYTWVAKYVYELTGNIIVAGWVTAAFALGGSIGSLAVGWLSDKIRLRWPIISLGMFVSAFSLIVFASAPNASPLILSLLMAICGSGIEAVEVCYFLLPMDILDDEGYQS</sequence>
<dbReference type="GO" id="GO:0035435">
    <property type="term" value="P:phosphate ion transmembrane transport"/>
    <property type="evidence" value="ECO:0007669"/>
    <property type="project" value="TreeGrafter"/>
</dbReference>
<feature type="transmembrane region" description="Helical" evidence="5">
    <location>
        <begin position="48"/>
        <end position="71"/>
    </location>
</feature>
<keyword evidence="2 5" id="KW-0812">Transmembrane</keyword>
<feature type="transmembrane region" description="Helical" evidence="5">
    <location>
        <begin position="83"/>
        <end position="107"/>
    </location>
</feature>
<dbReference type="EMBL" id="LAZR01018454">
    <property type="protein sequence ID" value="KKL96351.1"/>
    <property type="molecule type" value="Genomic_DNA"/>
</dbReference>
<dbReference type="InterPro" id="IPR020846">
    <property type="entry name" value="MFS_dom"/>
</dbReference>
<proteinExistence type="predicted"/>
<dbReference type="GO" id="GO:0016020">
    <property type="term" value="C:membrane"/>
    <property type="evidence" value="ECO:0007669"/>
    <property type="project" value="UniProtKB-ARBA"/>
</dbReference>
<evidence type="ECO:0000313" key="7">
    <source>
        <dbReference type="EMBL" id="KKL96351.1"/>
    </source>
</evidence>
<feature type="transmembrane region" description="Helical" evidence="5">
    <location>
        <begin position="317"/>
        <end position="340"/>
    </location>
</feature>
<protein>
    <recommendedName>
        <fullName evidence="6">Major facilitator superfamily (MFS) profile domain-containing protein</fullName>
    </recommendedName>
</protein>
<comment type="caution">
    <text evidence="7">The sequence shown here is derived from an EMBL/GenBank/DDBJ whole genome shotgun (WGS) entry which is preliminary data.</text>
</comment>
<dbReference type="InterPro" id="IPR011701">
    <property type="entry name" value="MFS"/>
</dbReference>
<dbReference type="AlphaFoldDB" id="A0A0F9H0A3"/>
<feature type="domain" description="Major facilitator superfamily (MFS) profile" evidence="6">
    <location>
        <begin position="12"/>
        <end position="352"/>
    </location>
</feature>
<accession>A0A0F9H0A3</accession>
<dbReference type="GO" id="GO:0012505">
    <property type="term" value="C:endomembrane system"/>
    <property type="evidence" value="ECO:0007669"/>
    <property type="project" value="UniProtKB-SubCell"/>
</dbReference>
<dbReference type="InterPro" id="IPR051337">
    <property type="entry name" value="OPA_Antiporter"/>
</dbReference>
<evidence type="ECO:0000256" key="5">
    <source>
        <dbReference type="SAM" id="Phobius"/>
    </source>
</evidence>
<feature type="transmembrane region" description="Helical" evidence="5">
    <location>
        <begin position="144"/>
        <end position="162"/>
    </location>
</feature>
<feature type="transmembrane region" description="Helical" evidence="5">
    <location>
        <begin position="228"/>
        <end position="248"/>
    </location>
</feature>
<organism evidence="7">
    <name type="scientific">marine sediment metagenome</name>
    <dbReference type="NCBI Taxonomy" id="412755"/>
    <lineage>
        <taxon>unclassified sequences</taxon>
        <taxon>metagenomes</taxon>
        <taxon>ecological metagenomes</taxon>
    </lineage>
</organism>
<reference evidence="7" key="1">
    <citation type="journal article" date="2015" name="Nature">
        <title>Complex archaea that bridge the gap between prokaryotes and eukaryotes.</title>
        <authorList>
            <person name="Spang A."/>
            <person name="Saw J.H."/>
            <person name="Jorgensen S.L."/>
            <person name="Zaremba-Niedzwiedzka K."/>
            <person name="Martijn J."/>
            <person name="Lind A.E."/>
            <person name="van Eijk R."/>
            <person name="Schleper C."/>
            <person name="Guy L."/>
            <person name="Ettema T.J."/>
        </authorList>
    </citation>
    <scope>NUCLEOTIDE SEQUENCE</scope>
</reference>
<comment type="subcellular location">
    <subcellularLocation>
        <location evidence="1">Endomembrane system</location>
        <topology evidence="1">Multi-pass membrane protein</topology>
    </subcellularLocation>
</comment>
<feature type="transmembrane region" description="Helical" evidence="5">
    <location>
        <begin position="168"/>
        <end position="185"/>
    </location>
</feature>
<gene>
    <name evidence="7" type="ORF">LCGC14_1845330</name>
</gene>
<dbReference type="PANTHER" id="PTHR43826">
    <property type="entry name" value="GLUCOSE-6-PHOSPHATE EXCHANGER SLC37A4"/>
    <property type="match status" value="1"/>
</dbReference>
<dbReference type="Gene3D" id="1.20.1250.20">
    <property type="entry name" value="MFS general substrate transporter like domains"/>
    <property type="match status" value="2"/>
</dbReference>
<evidence type="ECO:0000256" key="4">
    <source>
        <dbReference type="ARBA" id="ARBA00023136"/>
    </source>
</evidence>
<feature type="transmembrane region" description="Helical" evidence="5">
    <location>
        <begin position="12"/>
        <end position="28"/>
    </location>
</feature>
<dbReference type="PROSITE" id="PS50850">
    <property type="entry name" value="MFS"/>
    <property type="match status" value="1"/>
</dbReference>
<evidence type="ECO:0000256" key="2">
    <source>
        <dbReference type="ARBA" id="ARBA00022692"/>
    </source>
</evidence>
<feature type="transmembrane region" description="Helical" evidence="5">
    <location>
        <begin position="113"/>
        <end position="132"/>
    </location>
</feature>
<dbReference type="Pfam" id="PF07690">
    <property type="entry name" value="MFS_1"/>
    <property type="match status" value="1"/>
</dbReference>
<evidence type="ECO:0000259" key="6">
    <source>
        <dbReference type="PROSITE" id="PS50850"/>
    </source>
</evidence>
<dbReference type="PANTHER" id="PTHR43826:SF3">
    <property type="entry name" value="GLUCOSE-6-PHOSPHATE EXCHANGER SLC37A4"/>
    <property type="match status" value="1"/>
</dbReference>
<feature type="transmembrane region" description="Helical" evidence="5">
    <location>
        <begin position="291"/>
        <end position="311"/>
    </location>
</feature>
<keyword evidence="4 5" id="KW-0472">Membrane</keyword>
<feature type="non-terminal residue" evidence="7">
    <location>
        <position position="352"/>
    </location>
</feature>
<evidence type="ECO:0000256" key="3">
    <source>
        <dbReference type="ARBA" id="ARBA00022989"/>
    </source>
</evidence>
<name>A0A0F9H0A3_9ZZZZ</name>
<keyword evidence="3 5" id="KW-1133">Transmembrane helix</keyword>
<dbReference type="SUPFAM" id="SSF103473">
    <property type="entry name" value="MFS general substrate transporter"/>
    <property type="match status" value="1"/>
</dbReference>
<dbReference type="GO" id="GO:0061513">
    <property type="term" value="F:glucose 6-phosphate:phosphate antiporter activity"/>
    <property type="evidence" value="ECO:0007669"/>
    <property type="project" value="TreeGrafter"/>
</dbReference>
<dbReference type="InterPro" id="IPR036259">
    <property type="entry name" value="MFS_trans_sf"/>
</dbReference>
<evidence type="ECO:0000256" key="1">
    <source>
        <dbReference type="ARBA" id="ARBA00004127"/>
    </source>
</evidence>
<feature type="transmembrane region" description="Helical" evidence="5">
    <location>
        <begin position="260"/>
        <end position="284"/>
    </location>
</feature>